<reference evidence="8 9" key="1">
    <citation type="submission" date="2018-11" db="EMBL/GenBank/DDBJ databases">
        <authorList>
            <person name="Da X."/>
        </authorList>
    </citation>
    <scope>NUCLEOTIDE SEQUENCE [LARGE SCALE GENOMIC DNA]</scope>
    <source>
        <strain evidence="8 9">S14-144</strain>
    </source>
</reference>
<evidence type="ECO:0000256" key="4">
    <source>
        <dbReference type="ARBA" id="ARBA00022840"/>
    </source>
</evidence>
<dbReference type="KEGG" id="nak:EH165_06960"/>
<dbReference type="SUPFAM" id="SSF52540">
    <property type="entry name" value="P-loop containing nucleoside triphosphate hydrolases"/>
    <property type="match status" value="1"/>
</dbReference>
<evidence type="ECO:0000256" key="3">
    <source>
        <dbReference type="ARBA" id="ARBA00022806"/>
    </source>
</evidence>
<dbReference type="CDD" id="cd18795">
    <property type="entry name" value="SF2_C_Ski2"/>
    <property type="match status" value="1"/>
</dbReference>
<dbReference type="GO" id="GO:0003676">
    <property type="term" value="F:nucleic acid binding"/>
    <property type="evidence" value="ECO:0007669"/>
    <property type="project" value="InterPro"/>
</dbReference>
<dbReference type="InterPro" id="IPR058621">
    <property type="entry name" value="SH3_HelY"/>
</dbReference>
<keyword evidence="1" id="KW-0547">Nucleotide-binding</keyword>
<protein>
    <submittedName>
        <fullName evidence="8">DEAD/DEAH box helicase</fullName>
    </submittedName>
</protein>
<dbReference type="OrthoDB" id="3229913at2"/>
<dbReference type="Gene3D" id="1.10.3380.30">
    <property type="match status" value="1"/>
</dbReference>
<dbReference type="Gene3D" id="3.40.50.300">
    <property type="entry name" value="P-loop containing nucleotide triphosphate hydrolases"/>
    <property type="match status" value="2"/>
</dbReference>
<evidence type="ECO:0000259" key="6">
    <source>
        <dbReference type="PROSITE" id="PS51192"/>
    </source>
</evidence>
<dbReference type="Proteomes" id="UP000268084">
    <property type="component" value="Chromosome"/>
</dbReference>
<dbReference type="InterPro" id="IPR027417">
    <property type="entry name" value="P-loop_NTPase"/>
</dbReference>
<keyword evidence="3 8" id="KW-0347">Helicase</keyword>
<keyword evidence="9" id="KW-1185">Reference proteome</keyword>
<dbReference type="GO" id="GO:0055087">
    <property type="term" value="C:Ski complex"/>
    <property type="evidence" value="ECO:0007669"/>
    <property type="project" value="TreeGrafter"/>
</dbReference>
<dbReference type="EMBL" id="CP034170">
    <property type="protein sequence ID" value="AZI57918.1"/>
    <property type="molecule type" value="Genomic_DNA"/>
</dbReference>
<dbReference type="PANTHER" id="PTHR12131:SF1">
    <property type="entry name" value="ATP-DEPENDENT RNA HELICASE SUPV3L1, MITOCHONDRIAL-RELATED"/>
    <property type="match status" value="1"/>
</dbReference>
<feature type="domain" description="Helicase C-terminal" evidence="7">
    <location>
        <begin position="295"/>
        <end position="501"/>
    </location>
</feature>
<dbReference type="Pfam" id="PF00271">
    <property type="entry name" value="Helicase_C"/>
    <property type="match status" value="1"/>
</dbReference>
<gene>
    <name evidence="8" type="ORF">EH165_06960</name>
</gene>
<keyword evidence="4" id="KW-0067">ATP-binding</keyword>
<dbReference type="Pfam" id="PF26090">
    <property type="entry name" value="SH3_HelY"/>
    <property type="match status" value="1"/>
</dbReference>
<dbReference type="InterPro" id="IPR050699">
    <property type="entry name" value="RNA-DNA_Helicase"/>
</dbReference>
<feature type="region of interest" description="Disordered" evidence="5">
    <location>
        <begin position="266"/>
        <end position="291"/>
    </location>
</feature>
<keyword evidence="2" id="KW-0378">Hydrolase</keyword>
<dbReference type="GO" id="GO:0004386">
    <property type="term" value="F:helicase activity"/>
    <property type="evidence" value="ECO:0007669"/>
    <property type="project" value="UniProtKB-KW"/>
</dbReference>
<feature type="domain" description="Helicase ATP-binding" evidence="6">
    <location>
        <begin position="46"/>
        <end position="204"/>
    </location>
</feature>
<evidence type="ECO:0000256" key="1">
    <source>
        <dbReference type="ARBA" id="ARBA00022741"/>
    </source>
</evidence>
<dbReference type="GO" id="GO:0016787">
    <property type="term" value="F:hydrolase activity"/>
    <property type="evidence" value="ECO:0007669"/>
    <property type="project" value="UniProtKB-KW"/>
</dbReference>
<dbReference type="RefSeq" id="WP_124798772.1">
    <property type="nucleotide sequence ID" value="NZ_CP034170.1"/>
</dbReference>
<name>A0A3G8ZL86_9ACTN</name>
<dbReference type="PANTHER" id="PTHR12131">
    <property type="entry name" value="ATP-DEPENDENT RNA AND DNA HELICASE"/>
    <property type="match status" value="1"/>
</dbReference>
<dbReference type="PROSITE" id="PS51194">
    <property type="entry name" value="HELICASE_CTER"/>
    <property type="match status" value="1"/>
</dbReference>
<dbReference type="GO" id="GO:0005524">
    <property type="term" value="F:ATP binding"/>
    <property type="evidence" value="ECO:0007669"/>
    <property type="project" value="UniProtKB-KW"/>
</dbReference>
<evidence type="ECO:0000313" key="8">
    <source>
        <dbReference type="EMBL" id="AZI57918.1"/>
    </source>
</evidence>
<dbReference type="InterPro" id="IPR012961">
    <property type="entry name" value="Ski2/MTR4_C"/>
</dbReference>
<dbReference type="SMART" id="SM00487">
    <property type="entry name" value="DEXDc"/>
    <property type="match status" value="1"/>
</dbReference>
<organism evidence="8 9">
    <name type="scientific">Nakamurella antarctica</name>
    <dbReference type="NCBI Taxonomy" id="1902245"/>
    <lineage>
        <taxon>Bacteria</taxon>
        <taxon>Bacillati</taxon>
        <taxon>Actinomycetota</taxon>
        <taxon>Actinomycetes</taxon>
        <taxon>Nakamurellales</taxon>
        <taxon>Nakamurellaceae</taxon>
        <taxon>Nakamurella</taxon>
    </lineage>
</organism>
<feature type="compositionally biased region" description="Polar residues" evidence="5">
    <location>
        <begin position="275"/>
        <end position="287"/>
    </location>
</feature>
<dbReference type="InterPro" id="IPR001650">
    <property type="entry name" value="Helicase_C-like"/>
</dbReference>
<dbReference type="InterPro" id="IPR014001">
    <property type="entry name" value="Helicase_ATP-bd"/>
</dbReference>
<evidence type="ECO:0000259" key="7">
    <source>
        <dbReference type="PROSITE" id="PS51194"/>
    </source>
</evidence>
<evidence type="ECO:0000256" key="5">
    <source>
        <dbReference type="SAM" id="MobiDB-lite"/>
    </source>
</evidence>
<dbReference type="AlphaFoldDB" id="A0A3G8ZL86"/>
<proteinExistence type="predicted"/>
<evidence type="ECO:0000313" key="9">
    <source>
        <dbReference type="Proteomes" id="UP000268084"/>
    </source>
</evidence>
<dbReference type="Pfam" id="PF00270">
    <property type="entry name" value="DEAD"/>
    <property type="match status" value="1"/>
</dbReference>
<dbReference type="PROSITE" id="PS51192">
    <property type="entry name" value="HELICASE_ATP_BIND_1"/>
    <property type="match status" value="1"/>
</dbReference>
<reference evidence="8 9" key="2">
    <citation type="submission" date="2018-12" db="EMBL/GenBank/DDBJ databases">
        <title>Nakamurella antarcticus sp. nov., isolated from Antarctica South Shetland Islands soil.</title>
        <authorList>
            <person name="Peng F."/>
        </authorList>
    </citation>
    <scope>NUCLEOTIDE SEQUENCE [LARGE SCALE GENOMIC DNA]</scope>
    <source>
        <strain evidence="8 9">S14-144</strain>
    </source>
</reference>
<dbReference type="GO" id="GO:0070478">
    <property type="term" value="P:nuclear-transcribed mRNA catabolic process, 3'-5' exonucleolytic nonsense-mediated decay"/>
    <property type="evidence" value="ECO:0007669"/>
    <property type="project" value="TreeGrafter"/>
</dbReference>
<evidence type="ECO:0000256" key="2">
    <source>
        <dbReference type="ARBA" id="ARBA00022801"/>
    </source>
</evidence>
<sequence>MSNGSEDNSSPAERYLASRERAKYPDLASFVAELPFELDAFQDQGCRALEDGRGVLVCAPTGAGKTVVGEFAVHRALTRGGKCFYTTPIKALSNQKYADLVARYGASSVGLLTGDSSINPHAPVVVMTTEVLRNMLYADSVDLDDLTSVVMDEIHYLADKFRGAVWEEVILHLDASVQLVGLSATVSNAEEFGAWLQEVRGHTTVVVDEHRPVPLWQHMMVGRRMFDLFGKAISSEDGRDEGRPQAYARIDPALAKAAADAEARFSRWGGDSRSQRGTARGSVSGNRGTHFRPPARVDVIEKLDGAGLLPAITFIFSRAGCEAAVEQCVKSGMRLTTQAQRERIRAVIDRRSVDLPEADLAVLGYWEWREALERGIAAHHAGMLPVFKETVEELFVAGLIKTVFATETLALGINMPARTVVLEKLTKYNGEGHVDLTAGEYTQLTGRAGRRGIDVEGHAVVLWAPGMDPRAVAGLASKRLYPLRSSFRPSYNMAVNLTDRLGQQRARQLLELSFAQFQSNATVVGMARQVTRNVENIAAHAVSMECHLGNTEEYFSLINDLAAREKELAKGGGARRREQTQTDLAALRRGDIIAIRGGKRSGLAVILDPMVAADGSSRPLVLTEGTWAGRLASADFSGPVPILGRLRLPKHVEHASPGVRRELAAALLAQGIAAPRREPRRSAGEDAELVVLRRAVRAHPVHGCADRDSHLQWARRRANLFSENAGLSAKVDSARDSLGEALARILGLLRSRGYLAGDRLTDAGRVLSRIWSESDLVVAECLREQLWDHLGAPDLAAVVSALVFEARRDLTTPSHLPTAASAEALAATSKLWASITGEESARGLATSRELDFGFAGAIYTWADGGTLTEALAVAAYGGAELPAGDFVRWCRQVIDLLDQIHTVASEPLASTCKHAVGALRRGVVALVAG</sequence>
<dbReference type="InterPro" id="IPR011545">
    <property type="entry name" value="DEAD/DEAH_box_helicase_dom"/>
</dbReference>
<dbReference type="SMART" id="SM00490">
    <property type="entry name" value="HELICc"/>
    <property type="match status" value="1"/>
</dbReference>
<dbReference type="Pfam" id="PF08148">
    <property type="entry name" value="DSHCT"/>
    <property type="match status" value="1"/>
</dbReference>
<accession>A0A3G8ZL86</accession>
<dbReference type="SMART" id="SM01142">
    <property type="entry name" value="DSHCT"/>
    <property type="match status" value="1"/>
</dbReference>